<keyword evidence="10" id="KW-1185">Reference proteome</keyword>
<dbReference type="EMBL" id="NAJO01000008">
    <property type="protein sequence ID" value="OQO10762.1"/>
    <property type="molecule type" value="Genomic_DNA"/>
</dbReference>
<evidence type="ECO:0000256" key="7">
    <source>
        <dbReference type="SAM" id="MobiDB-lite"/>
    </source>
</evidence>
<dbReference type="InterPro" id="IPR019786">
    <property type="entry name" value="Zinc_finger_PHD-type_CS"/>
</dbReference>
<dbReference type="InParanoid" id="A0A1V8THQ3"/>
<keyword evidence="5" id="KW-0539">Nucleus</keyword>
<dbReference type="PROSITE" id="PS50016">
    <property type="entry name" value="ZF_PHD_2"/>
    <property type="match status" value="1"/>
</dbReference>
<dbReference type="STRING" id="1507870.A0A1V8THQ3"/>
<feature type="domain" description="PHD-type" evidence="8">
    <location>
        <begin position="216"/>
        <end position="272"/>
    </location>
</feature>
<dbReference type="InterPro" id="IPR019787">
    <property type="entry name" value="Znf_PHD-finger"/>
</dbReference>
<feature type="region of interest" description="Disordered" evidence="7">
    <location>
        <begin position="91"/>
        <end position="210"/>
    </location>
</feature>
<gene>
    <name evidence="9" type="ORF">B0A48_04062</name>
</gene>
<evidence type="ECO:0000256" key="4">
    <source>
        <dbReference type="ARBA" id="ARBA00022833"/>
    </source>
</evidence>
<evidence type="ECO:0000256" key="6">
    <source>
        <dbReference type="PROSITE-ProRule" id="PRU00146"/>
    </source>
</evidence>
<organism evidence="9 10">
    <name type="scientific">Cryoendolithus antarcticus</name>
    <dbReference type="NCBI Taxonomy" id="1507870"/>
    <lineage>
        <taxon>Eukaryota</taxon>
        <taxon>Fungi</taxon>
        <taxon>Dikarya</taxon>
        <taxon>Ascomycota</taxon>
        <taxon>Pezizomycotina</taxon>
        <taxon>Dothideomycetes</taxon>
        <taxon>Dothideomycetidae</taxon>
        <taxon>Cladosporiales</taxon>
        <taxon>Cladosporiaceae</taxon>
        <taxon>Cryoendolithus</taxon>
    </lineage>
</organism>
<dbReference type="SUPFAM" id="SSF57903">
    <property type="entry name" value="FYVE/PHD zinc finger"/>
    <property type="match status" value="1"/>
</dbReference>
<dbReference type="InterPro" id="IPR001965">
    <property type="entry name" value="Znf_PHD"/>
</dbReference>
<dbReference type="OrthoDB" id="5863171at2759"/>
<dbReference type="SMART" id="SM00249">
    <property type="entry name" value="PHD"/>
    <property type="match status" value="1"/>
</dbReference>
<evidence type="ECO:0000313" key="9">
    <source>
        <dbReference type="EMBL" id="OQO10762.1"/>
    </source>
</evidence>
<dbReference type="InterPro" id="IPR011011">
    <property type="entry name" value="Znf_FYVE_PHD"/>
</dbReference>
<dbReference type="GO" id="GO:0008270">
    <property type="term" value="F:zinc ion binding"/>
    <property type="evidence" value="ECO:0007669"/>
    <property type="project" value="UniProtKB-KW"/>
</dbReference>
<evidence type="ECO:0000259" key="8">
    <source>
        <dbReference type="PROSITE" id="PS50016"/>
    </source>
</evidence>
<dbReference type="Proteomes" id="UP000192596">
    <property type="component" value="Unassembled WGS sequence"/>
</dbReference>
<dbReference type="GO" id="GO:0003682">
    <property type="term" value="F:chromatin binding"/>
    <property type="evidence" value="ECO:0007669"/>
    <property type="project" value="TreeGrafter"/>
</dbReference>
<evidence type="ECO:0000256" key="3">
    <source>
        <dbReference type="ARBA" id="ARBA00022771"/>
    </source>
</evidence>
<comment type="subcellular location">
    <subcellularLocation>
        <location evidence="1">Nucleus</location>
    </subcellularLocation>
</comment>
<dbReference type="GO" id="GO:0005634">
    <property type="term" value="C:nucleus"/>
    <property type="evidence" value="ECO:0007669"/>
    <property type="project" value="UniProtKB-SubCell"/>
</dbReference>
<feature type="compositionally biased region" description="Pro residues" evidence="7">
    <location>
        <begin position="189"/>
        <end position="198"/>
    </location>
</feature>
<dbReference type="Pfam" id="PF00628">
    <property type="entry name" value="PHD"/>
    <property type="match status" value="1"/>
</dbReference>
<feature type="compositionally biased region" description="Polar residues" evidence="7">
    <location>
        <begin position="91"/>
        <end position="114"/>
    </location>
</feature>
<feature type="compositionally biased region" description="Polar residues" evidence="7">
    <location>
        <begin position="168"/>
        <end position="185"/>
    </location>
</feature>
<keyword evidence="4" id="KW-0862">Zinc</keyword>
<dbReference type="PANTHER" id="PTHR12628:SF10">
    <property type="entry name" value="HOMEOBOX DOMAIN-CONTAINING PROTEIN"/>
    <property type="match status" value="1"/>
</dbReference>
<reference evidence="10" key="1">
    <citation type="submission" date="2017-03" db="EMBL/GenBank/DDBJ databases">
        <title>Genomes of endolithic fungi from Antarctica.</title>
        <authorList>
            <person name="Coleine C."/>
            <person name="Masonjones S."/>
            <person name="Stajich J.E."/>
        </authorList>
    </citation>
    <scope>NUCLEOTIDE SEQUENCE [LARGE SCALE GENOMIC DNA]</scope>
    <source>
        <strain evidence="10">CCFEE 5527</strain>
    </source>
</reference>
<feature type="region of interest" description="Disordered" evidence="7">
    <location>
        <begin position="339"/>
        <end position="374"/>
    </location>
</feature>
<evidence type="ECO:0000256" key="2">
    <source>
        <dbReference type="ARBA" id="ARBA00022723"/>
    </source>
</evidence>
<accession>A0A1V8THQ3</accession>
<dbReference type="CDD" id="cd15502">
    <property type="entry name" value="PHD_Phf1p_Phf2p_like"/>
    <property type="match status" value="1"/>
</dbReference>
<dbReference type="Gene3D" id="3.30.40.10">
    <property type="entry name" value="Zinc/RING finger domain, C3HC4 (zinc finger)"/>
    <property type="match status" value="1"/>
</dbReference>
<dbReference type="PROSITE" id="PS01359">
    <property type="entry name" value="ZF_PHD_1"/>
    <property type="match status" value="1"/>
</dbReference>
<evidence type="ECO:0000313" key="10">
    <source>
        <dbReference type="Proteomes" id="UP000192596"/>
    </source>
</evidence>
<dbReference type="AlphaFoldDB" id="A0A1V8THQ3"/>
<evidence type="ECO:0000256" key="1">
    <source>
        <dbReference type="ARBA" id="ARBA00004123"/>
    </source>
</evidence>
<dbReference type="PANTHER" id="PTHR12628">
    <property type="entry name" value="POLYCOMB-LIKE TRANSCRIPTION FACTOR"/>
    <property type="match status" value="1"/>
</dbReference>
<keyword evidence="3 6" id="KW-0863">Zinc-finger</keyword>
<name>A0A1V8THQ3_9PEZI</name>
<protein>
    <recommendedName>
        <fullName evidence="8">PHD-type domain-containing protein</fullName>
    </recommendedName>
</protein>
<sequence length="495" mass="52460">MDTTALQGVDDFQDVISIKHHAPSASGAAAQVQAADRPIAEGIVKNTSNGGTANGQHMTFVGGLQLSGGHAMANSTPIEPNGTIALASMQNDQQPMASSAIATGSTKMAPTSQAEPLGPPSKRPIGRPRGSKTRGVTKSKSTTGRNGKRKRRSGSAKDDDDASTSDSEIATPTTTLTKSGRTISKPTTYIPPPAPSPTTQPIYKRRKPASRKNPESAVCKLCLRGVSPAGNMIVFCDGCNTPYHRWCHKPPIAQEVIEEVEREWFCRVCERERIEPVEEAMVEGFVAAPGVGSVERQKYFSSLPPGLLVTLLTKATSLRPDLPVFEPSFVAKAVSTPATISTDTNGHGHPATAPSTAIAPKPKPPVFQPSAPQPQQSTMIIHDMNDSDDGYGSDTHPSHYPRPGQGLMSTLPPESEDLHFLVDDESSRGVFTHLYQAGTGAENAVTSAGAQRIFDCGRFDSSTALRVRGRDDERTRLADGKAGAAMGVRIVPQAA</sequence>
<evidence type="ECO:0000256" key="5">
    <source>
        <dbReference type="ARBA" id="ARBA00023242"/>
    </source>
</evidence>
<keyword evidence="2" id="KW-0479">Metal-binding</keyword>
<dbReference type="GO" id="GO:0045814">
    <property type="term" value="P:negative regulation of gene expression, epigenetic"/>
    <property type="evidence" value="ECO:0007669"/>
    <property type="project" value="TreeGrafter"/>
</dbReference>
<comment type="caution">
    <text evidence="9">The sequence shown here is derived from an EMBL/GenBank/DDBJ whole genome shotgun (WGS) entry which is preliminary data.</text>
</comment>
<feature type="compositionally biased region" description="Basic residues" evidence="7">
    <location>
        <begin position="124"/>
        <end position="137"/>
    </location>
</feature>
<proteinExistence type="predicted"/>
<dbReference type="GO" id="GO:0003677">
    <property type="term" value="F:DNA binding"/>
    <property type="evidence" value="ECO:0007669"/>
    <property type="project" value="TreeGrafter"/>
</dbReference>
<dbReference type="InterPro" id="IPR013083">
    <property type="entry name" value="Znf_RING/FYVE/PHD"/>
</dbReference>
<feature type="region of interest" description="Disordered" evidence="7">
    <location>
        <begin position="386"/>
        <end position="405"/>
    </location>
</feature>